<dbReference type="Proteomes" id="UP000247790">
    <property type="component" value="Unassembled WGS sequence"/>
</dbReference>
<name>A0A2V4V9I5_PAEBA</name>
<protein>
    <submittedName>
        <fullName evidence="1">Uncharacterized protein</fullName>
    </submittedName>
</protein>
<comment type="caution">
    <text evidence="1">The sequence shown here is derived from an EMBL/GenBank/DDBJ whole genome shotgun (WGS) entry which is preliminary data.</text>
</comment>
<proteinExistence type="predicted"/>
<gene>
    <name evidence="1" type="ORF">DFQ00_10723</name>
</gene>
<reference evidence="1 2" key="1">
    <citation type="submission" date="2018-06" db="EMBL/GenBank/DDBJ databases">
        <title>Genomic Encyclopedia of Type Strains, Phase III (KMG-III): the genomes of soil and plant-associated and newly described type strains.</title>
        <authorList>
            <person name="Whitman W."/>
        </authorList>
    </citation>
    <scope>NUCLEOTIDE SEQUENCE [LARGE SCALE GENOMIC DNA]</scope>
    <source>
        <strain evidence="1 2">CECT 7022</strain>
    </source>
</reference>
<accession>A0A2V4V9I5</accession>
<organism evidence="1 2">
    <name type="scientific">Paenibacillus barcinonensis</name>
    <dbReference type="NCBI Taxonomy" id="198119"/>
    <lineage>
        <taxon>Bacteria</taxon>
        <taxon>Bacillati</taxon>
        <taxon>Bacillota</taxon>
        <taxon>Bacilli</taxon>
        <taxon>Bacillales</taxon>
        <taxon>Paenibacillaceae</taxon>
        <taxon>Paenibacillus</taxon>
    </lineage>
</organism>
<evidence type="ECO:0000313" key="1">
    <source>
        <dbReference type="EMBL" id="PYE48731.1"/>
    </source>
</evidence>
<dbReference type="AlphaFoldDB" id="A0A2V4V9I5"/>
<evidence type="ECO:0000313" key="2">
    <source>
        <dbReference type="Proteomes" id="UP000247790"/>
    </source>
</evidence>
<sequence>MGRFFCLNSQMVYDVKMNNRFAKTVVVIRAHNVRLLIVNCNSQPTRKDFYFI</sequence>
<dbReference type="EMBL" id="QJSW01000007">
    <property type="protein sequence ID" value="PYE48731.1"/>
    <property type="molecule type" value="Genomic_DNA"/>
</dbReference>